<feature type="binding site" evidence="9">
    <location>
        <begin position="93"/>
        <end position="103"/>
    </location>
    <ligand>
        <name>ATP</name>
        <dbReference type="ChEBI" id="CHEBI:30616"/>
    </ligand>
</feature>
<dbReference type="SUPFAM" id="SSF54211">
    <property type="entry name" value="Ribosomal protein S5 domain 2-like"/>
    <property type="match status" value="1"/>
</dbReference>
<evidence type="ECO:0000256" key="5">
    <source>
        <dbReference type="ARBA" id="ARBA00022741"/>
    </source>
</evidence>
<feature type="domain" description="GHMP kinase C-terminal" evidence="11">
    <location>
        <begin position="198"/>
        <end position="265"/>
    </location>
</feature>
<evidence type="ECO:0000256" key="2">
    <source>
        <dbReference type="ARBA" id="ARBA00012052"/>
    </source>
</evidence>
<evidence type="ECO:0000259" key="11">
    <source>
        <dbReference type="Pfam" id="PF08544"/>
    </source>
</evidence>
<proteinExistence type="inferred from homology"/>
<comment type="catalytic activity">
    <reaction evidence="9">
        <text>4-CDP-2-C-methyl-D-erythritol + ATP = 4-CDP-2-C-methyl-D-erythritol 2-phosphate + ADP + H(+)</text>
        <dbReference type="Rhea" id="RHEA:18437"/>
        <dbReference type="ChEBI" id="CHEBI:15378"/>
        <dbReference type="ChEBI" id="CHEBI:30616"/>
        <dbReference type="ChEBI" id="CHEBI:57823"/>
        <dbReference type="ChEBI" id="CHEBI:57919"/>
        <dbReference type="ChEBI" id="CHEBI:456216"/>
        <dbReference type="EC" id="2.7.1.148"/>
    </reaction>
</comment>
<dbReference type="InterPro" id="IPR020568">
    <property type="entry name" value="Ribosomal_Su5_D2-typ_SF"/>
</dbReference>
<evidence type="ECO:0000256" key="1">
    <source>
        <dbReference type="ARBA" id="ARBA00009684"/>
    </source>
</evidence>
<dbReference type="UniPathway" id="UPA00056">
    <property type="reaction ID" value="UER00094"/>
</dbReference>
<dbReference type="GO" id="GO:0016114">
    <property type="term" value="P:terpenoid biosynthetic process"/>
    <property type="evidence" value="ECO:0007669"/>
    <property type="project" value="UniProtKB-UniRule"/>
</dbReference>
<dbReference type="AlphaFoldDB" id="A0A1M6XSI2"/>
<dbReference type="Gene3D" id="3.30.70.890">
    <property type="entry name" value="GHMP kinase, C-terminal domain"/>
    <property type="match status" value="1"/>
</dbReference>
<dbReference type="InterPro" id="IPR004424">
    <property type="entry name" value="IspE"/>
</dbReference>
<keyword evidence="9" id="KW-0414">Isoprene biosynthesis</keyword>
<evidence type="ECO:0000256" key="7">
    <source>
        <dbReference type="ARBA" id="ARBA00022840"/>
    </source>
</evidence>
<feature type="active site" evidence="9">
    <location>
        <position position="9"/>
    </location>
</feature>
<dbReference type="InterPro" id="IPR036554">
    <property type="entry name" value="GHMP_kinase_C_sf"/>
</dbReference>
<dbReference type="PANTHER" id="PTHR43527:SF2">
    <property type="entry name" value="4-DIPHOSPHOCYTIDYL-2-C-METHYL-D-ERYTHRITOL KINASE, CHLOROPLASTIC"/>
    <property type="match status" value="1"/>
</dbReference>
<dbReference type="GO" id="GO:0019288">
    <property type="term" value="P:isopentenyl diphosphate biosynthetic process, methylerythritol 4-phosphate pathway"/>
    <property type="evidence" value="ECO:0007669"/>
    <property type="project" value="UniProtKB-UniRule"/>
</dbReference>
<sequence>MIHEFAPAKINLFLDILDKRPDGYHDLGTLFQTIDVGDELSAEANTSGEISMRYNFPQEYPLEKDLVYKAALLLKQELGVRAGADFYLEKKMPLGAGLGGGSADAAAAFRLLNRLWNLNLSSREMESLGAKIGADVPFLICGGSAFAEGIGDRLTPLSPLTLPAGSALLVATPLCAVPTKAAYAGCIPSGDARWKAYRKSDFADFKSGAFNKFEETVLPQFPPIARLKQEMLSLGADFALMSGSGASVFGVFPSRLQAENAAKKLAPTVRYEAVADFFCGFSH</sequence>
<dbReference type="EC" id="2.7.1.148" evidence="2 9"/>
<dbReference type="HAMAP" id="MF_00061">
    <property type="entry name" value="IspE"/>
    <property type="match status" value="1"/>
</dbReference>
<evidence type="ECO:0000256" key="8">
    <source>
        <dbReference type="ARBA" id="ARBA00032554"/>
    </source>
</evidence>
<keyword evidence="13" id="KW-1185">Reference proteome</keyword>
<dbReference type="Pfam" id="PF08544">
    <property type="entry name" value="GHMP_kinases_C"/>
    <property type="match status" value="1"/>
</dbReference>
<evidence type="ECO:0000256" key="4">
    <source>
        <dbReference type="ARBA" id="ARBA00022679"/>
    </source>
</evidence>
<evidence type="ECO:0000313" key="12">
    <source>
        <dbReference type="EMBL" id="SHL08765.1"/>
    </source>
</evidence>
<comment type="pathway">
    <text evidence="9">Isoprenoid biosynthesis; isopentenyl diphosphate biosynthesis via DXP pathway; isopentenyl diphosphate from 1-deoxy-D-xylulose 5-phosphate: step 3/6.</text>
</comment>
<dbReference type="EMBL" id="FRAW01000034">
    <property type="protein sequence ID" value="SHL08765.1"/>
    <property type="molecule type" value="Genomic_DNA"/>
</dbReference>
<dbReference type="PIRSF" id="PIRSF010376">
    <property type="entry name" value="IspE"/>
    <property type="match status" value="1"/>
</dbReference>
<evidence type="ECO:0000313" key="13">
    <source>
        <dbReference type="Proteomes" id="UP000184275"/>
    </source>
</evidence>
<keyword evidence="4 9" id="KW-0808">Transferase</keyword>
<dbReference type="NCBIfam" id="TIGR00154">
    <property type="entry name" value="ispE"/>
    <property type="match status" value="1"/>
</dbReference>
<dbReference type="RefSeq" id="WP_244889393.1">
    <property type="nucleotide sequence ID" value="NZ_FRAW01000034.1"/>
</dbReference>
<reference evidence="13" key="1">
    <citation type="submission" date="2016-11" db="EMBL/GenBank/DDBJ databases">
        <authorList>
            <person name="Varghese N."/>
            <person name="Submissions S."/>
        </authorList>
    </citation>
    <scope>NUCLEOTIDE SEQUENCE [LARGE SCALE GENOMIC DNA]</scope>
    <source>
        <strain evidence="13">UWOS</strain>
    </source>
</reference>
<name>A0A1M6XSI2_9BACT</name>
<evidence type="ECO:0000256" key="3">
    <source>
        <dbReference type="ARBA" id="ARBA00017473"/>
    </source>
</evidence>
<gene>
    <name evidence="9" type="primary">ispE</name>
    <name evidence="12" type="ORF">SAMN05720469_13411</name>
</gene>
<dbReference type="Pfam" id="PF00288">
    <property type="entry name" value="GHMP_kinases_N"/>
    <property type="match status" value="1"/>
</dbReference>
<dbReference type="SUPFAM" id="SSF55060">
    <property type="entry name" value="GHMP Kinase, C-terminal domain"/>
    <property type="match status" value="1"/>
</dbReference>
<evidence type="ECO:0000259" key="10">
    <source>
        <dbReference type="Pfam" id="PF00288"/>
    </source>
</evidence>
<feature type="domain" description="GHMP kinase N-terminal" evidence="10">
    <location>
        <begin position="66"/>
        <end position="143"/>
    </location>
</feature>
<keyword evidence="6 9" id="KW-0418">Kinase</keyword>
<dbReference type="PANTHER" id="PTHR43527">
    <property type="entry name" value="4-DIPHOSPHOCYTIDYL-2-C-METHYL-D-ERYTHRITOL KINASE, CHLOROPLASTIC"/>
    <property type="match status" value="1"/>
</dbReference>
<dbReference type="InterPro" id="IPR006204">
    <property type="entry name" value="GHMP_kinase_N_dom"/>
</dbReference>
<dbReference type="Proteomes" id="UP000184275">
    <property type="component" value="Unassembled WGS sequence"/>
</dbReference>
<dbReference type="InterPro" id="IPR013750">
    <property type="entry name" value="GHMP_kinase_C_dom"/>
</dbReference>
<dbReference type="GO" id="GO:0005524">
    <property type="term" value="F:ATP binding"/>
    <property type="evidence" value="ECO:0007669"/>
    <property type="project" value="UniProtKB-UniRule"/>
</dbReference>
<dbReference type="GO" id="GO:0050515">
    <property type="term" value="F:4-(cytidine 5'-diphospho)-2-C-methyl-D-erythritol kinase activity"/>
    <property type="evidence" value="ECO:0007669"/>
    <property type="project" value="UniProtKB-UniRule"/>
</dbReference>
<feature type="active site" evidence="9">
    <location>
        <position position="135"/>
    </location>
</feature>
<evidence type="ECO:0000256" key="9">
    <source>
        <dbReference type="HAMAP-Rule" id="MF_00061"/>
    </source>
</evidence>
<comment type="function">
    <text evidence="9">Catalyzes the phosphorylation of the position 2 hydroxy group of 4-diphosphocytidyl-2C-methyl-D-erythritol.</text>
</comment>
<evidence type="ECO:0000256" key="6">
    <source>
        <dbReference type="ARBA" id="ARBA00022777"/>
    </source>
</evidence>
<protein>
    <recommendedName>
        <fullName evidence="3 9">4-diphosphocytidyl-2-C-methyl-D-erythritol kinase</fullName>
        <shortName evidence="9">CMK</shortName>
        <ecNumber evidence="2 9">2.7.1.148</ecNumber>
    </recommendedName>
    <alternativeName>
        <fullName evidence="8 9">4-(cytidine-5'-diphospho)-2-C-methyl-D-erythritol kinase</fullName>
    </alternativeName>
</protein>
<dbReference type="InterPro" id="IPR014721">
    <property type="entry name" value="Ribsml_uS5_D2-typ_fold_subgr"/>
</dbReference>
<accession>A0A1M6XSI2</accession>
<comment type="similarity">
    <text evidence="1 9">Belongs to the GHMP kinase family. IspE subfamily.</text>
</comment>
<organism evidence="12 13">
    <name type="scientific">Fibrobacter intestinalis</name>
    <dbReference type="NCBI Taxonomy" id="28122"/>
    <lineage>
        <taxon>Bacteria</taxon>
        <taxon>Pseudomonadati</taxon>
        <taxon>Fibrobacterota</taxon>
        <taxon>Fibrobacteria</taxon>
        <taxon>Fibrobacterales</taxon>
        <taxon>Fibrobacteraceae</taxon>
        <taxon>Fibrobacter</taxon>
    </lineage>
</organism>
<keyword evidence="5 9" id="KW-0547">Nucleotide-binding</keyword>
<keyword evidence="7 9" id="KW-0067">ATP-binding</keyword>
<dbReference type="Gene3D" id="3.30.230.10">
    <property type="match status" value="1"/>
</dbReference>